<reference evidence="7" key="1">
    <citation type="submission" date="2021-01" db="EMBL/GenBank/DDBJ databases">
        <authorList>
            <person name="Corre E."/>
            <person name="Pelletier E."/>
            <person name="Niang G."/>
            <person name="Scheremetjew M."/>
            <person name="Finn R."/>
            <person name="Kale V."/>
            <person name="Holt S."/>
            <person name="Cochrane G."/>
            <person name="Meng A."/>
            <person name="Brown T."/>
            <person name="Cohen L."/>
        </authorList>
    </citation>
    <scope>NUCLEOTIDE SEQUENCE</scope>
    <source>
        <strain evidence="7">CCMP 410</strain>
    </source>
</reference>
<evidence type="ECO:0000256" key="1">
    <source>
        <dbReference type="ARBA" id="ARBA00006787"/>
    </source>
</evidence>
<evidence type="ECO:0000313" key="7">
    <source>
        <dbReference type="EMBL" id="CAD9282423.1"/>
    </source>
</evidence>
<feature type="binding site" evidence="5">
    <location>
        <position position="411"/>
    </location>
    <ligand>
        <name>Fe cation</name>
        <dbReference type="ChEBI" id="CHEBI:24875"/>
        <note>catalytic</note>
    </ligand>
</feature>
<dbReference type="InterPro" id="IPR004294">
    <property type="entry name" value="Carotenoid_Oase"/>
</dbReference>
<gene>
    <name evidence="7" type="ORF">GOCE00092_LOCUS11334</name>
</gene>
<keyword evidence="4 5" id="KW-0408">Iron</keyword>
<dbReference type="EMBL" id="HBGK01022116">
    <property type="protein sequence ID" value="CAD9282423.1"/>
    <property type="molecule type" value="Transcribed_RNA"/>
</dbReference>
<evidence type="ECO:0008006" key="8">
    <source>
        <dbReference type="Google" id="ProtNLM"/>
    </source>
</evidence>
<name>A0A7S1Y854_9STRA</name>
<dbReference type="GO" id="GO:0016121">
    <property type="term" value="P:carotene catabolic process"/>
    <property type="evidence" value="ECO:0007669"/>
    <property type="project" value="TreeGrafter"/>
</dbReference>
<protein>
    <recommendedName>
        <fullName evidence="8">Carotenoid oxygenase</fullName>
    </recommendedName>
</protein>
<accession>A0A7S1Y854</accession>
<comment type="similarity">
    <text evidence="1">Belongs to the carotenoid oxygenase family.</text>
</comment>
<dbReference type="AlphaFoldDB" id="A0A7S1Y854"/>
<feature type="binding site" evidence="5">
    <location>
        <position position="285"/>
    </location>
    <ligand>
        <name>Fe cation</name>
        <dbReference type="ChEBI" id="CHEBI:24875"/>
        <note>catalytic</note>
    </ligand>
</feature>
<sequence length="608" mass="67799">MVLGRVFLIVGLSLIGPLLIIQRATVLAFIARSRPTSTGTNAFHHKVPSSSLFSTTSSSSTETTKTKPPTVTSPAERAARAADTWTTVALQPTQSVRESIDLLKDAKISNEEAFKRFCRVKGTYYINGLASCKIGDRIMHPFEAHGHVKSFAFDGDGRLIYRGRLVETELAKQETSAQKPLARGVMSTVADTTFPSNLLNMVSSSERDTASLISFLWPPPSSLREEEVDDTGDDGDGAQEQFLICLCDNGEPYALDPKTLKTRGKLVDLVPHLEQILGGKKLLAHHRIDDDVLVLCASTLDVPGQDYMGNTTMEFFEFDNKFRLLQTKNYTTRFMVFHDWQMTQDYYVVPLNPAVMQWWPQMAEFLTGTGVGTQIFRMDETCPGAFILIPRDVTDTNVYEVQAKDFFNIFHFGPVNQRDEKLTLYGAAFDSYTFGREMGYEGANKKFDPIDWAESGDAPAPRLDKYVIDLKTMSIDECTRLPVTEEDVPVDMPCFSNEDGGVAYFLGASRPEGWFPFRSVVKMDLATKEAWNWDAGDSSVMSEPMIARDEALDTSFVLSVMHSADTKTCQLVVWEEPSFEAGPIATIPLGQLTPWCVHGVWYPGYNPI</sequence>
<keyword evidence="3" id="KW-0560">Oxidoreductase</keyword>
<dbReference type="GO" id="GO:0010436">
    <property type="term" value="F:carotenoid dioxygenase activity"/>
    <property type="evidence" value="ECO:0007669"/>
    <property type="project" value="TreeGrafter"/>
</dbReference>
<organism evidence="7">
    <name type="scientific">Grammatophora oceanica</name>
    <dbReference type="NCBI Taxonomy" id="210454"/>
    <lineage>
        <taxon>Eukaryota</taxon>
        <taxon>Sar</taxon>
        <taxon>Stramenopiles</taxon>
        <taxon>Ochrophyta</taxon>
        <taxon>Bacillariophyta</taxon>
        <taxon>Fragilariophyceae</taxon>
        <taxon>Fragilariophycidae</taxon>
        <taxon>Rhabdonematales</taxon>
        <taxon>Grammatophoraceae</taxon>
        <taxon>Grammatophora</taxon>
    </lineage>
</organism>
<evidence type="ECO:0000256" key="4">
    <source>
        <dbReference type="ARBA" id="ARBA00023004"/>
    </source>
</evidence>
<feature type="binding site" evidence="5">
    <location>
        <position position="598"/>
    </location>
    <ligand>
        <name>Fe cation</name>
        <dbReference type="ChEBI" id="CHEBI:24875"/>
        <note>catalytic</note>
    </ligand>
</feature>
<dbReference type="PANTHER" id="PTHR10543:SF89">
    <property type="entry name" value="CAROTENOID 9,10(9',10')-CLEAVAGE DIOXYGENASE 1"/>
    <property type="match status" value="1"/>
</dbReference>
<feature type="binding site" evidence="5">
    <location>
        <position position="338"/>
    </location>
    <ligand>
        <name>Fe cation</name>
        <dbReference type="ChEBI" id="CHEBI:24875"/>
        <note>catalytic</note>
    </ligand>
</feature>
<keyword evidence="2 5" id="KW-0479">Metal-binding</keyword>
<proteinExistence type="inferred from homology"/>
<dbReference type="GO" id="GO:0046872">
    <property type="term" value="F:metal ion binding"/>
    <property type="evidence" value="ECO:0007669"/>
    <property type="project" value="UniProtKB-KW"/>
</dbReference>
<dbReference type="Pfam" id="PF03055">
    <property type="entry name" value="RPE65"/>
    <property type="match status" value="1"/>
</dbReference>
<evidence type="ECO:0000256" key="2">
    <source>
        <dbReference type="ARBA" id="ARBA00022723"/>
    </source>
</evidence>
<evidence type="ECO:0000256" key="6">
    <source>
        <dbReference type="SAM" id="MobiDB-lite"/>
    </source>
</evidence>
<evidence type="ECO:0000256" key="3">
    <source>
        <dbReference type="ARBA" id="ARBA00023002"/>
    </source>
</evidence>
<dbReference type="PANTHER" id="PTHR10543">
    <property type="entry name" value="BETA-CAROTENE DIOXYGENASE"/>
    <property type="match status" value="1"/>
</dbReference>
<feature type="compositionally biased region" description="Low complexity" evidence="6">
    <location>
        <begin position="48"/>
        <end position="74"/>
    </location>
</feature>
<feature type="region of interest" description="Disordered" evidence="6">
    <location>
        <begin position="37"/>
        <end position="78"/>
    </location>
</feature>
<evidence type="ECO:0000256" key="5">
    <source>
        <dbReference type="PIRSR" id="PIRSR604294-1"/>
    </source>
</evidence>
<comment type="cofactor">
    <cofactor evidence="5">
        <name>Fe(2+)</name>
        <dbReference type="ChEBI" id="CHEBI:29033"/>
    </cofactor>
    <text evidence="5">Binds 1 Fe(2+) ion per subunit.</text>
</comment>